<dbReference type="InterPro" id="IPR017441">
    <property type="entry name" value="Protein_kinase_ATP_BS"/>
</dbReference>
<dbReference type="EMBL" id="JZBS01000262">
    <property type="protein sequence ID" value="KKK26752.1"/>
    <property type="molecule type" value="Genomic_DNA"/>
</dbReference>
<name>A0A0F8XTB0_9EURO</name>
<dbReference type="InterPro" id="IPR036770">
    <property type="entry name" value="Ankyrin_rpt-contain_sf"/>
</dbReference>
<feature type="region of interest" description="Disordered" evidence="12">
    <location>
        <begin position="546"/>
        <end position="569"/>
    </location>
</feature>
<evidence type="ECO:0000313" key="16">
    <source>
        <dbReference type="Proteomes" id="UP000034291"/>
    </source>
</evidence>
<protein>
    <recommendedName>
        <fullName evidence="17">VLRF1/Vms1 domain-containing protein</fullName>
    </recommendedName>
</protein>
<evidence type="ECO:0000256" key="4">
    <source>
        <dbReference type="ARBA" id="ARBA00022722"/>
    </source>
</evidence>
<dbReference type="SUPFAM" id="SSF48403">
    <property type="entry name" value="Ankyrin repeat"/>
    <property type="match status" value="1"/>
</dbReference>
<dbReference type="PROSITE" id="PS50011">
    <property type="entry name" value="PROTEIN_KINASE_DOM"/>
    <property type="match status" value="1"/>
</dbReference>
<dbReference type="FunFam" id="1.25.40.20:FF:000290">
    <property type="entry name" value="C2H2 finger and ankyrin domain-containing protein"/>
    <property type="match status" value="1"/>
</dbReference>
<evidence type="ECO:0000256" key="11">
    <source>
        <dbReference type="PROSITE-ProRule" id="PRU10141"/>
    </source>
</evidence>
<evidence type="ECO:0000256" key="2">
    <source>
        <dbReference type="ARBA" id="ARBA00009262"/>
    </source>
</evidence>
<comment type="domain">
    <text evidence="10">The VLRF1 domain mediates binding to the 60S ribosomal subunit.</text>
</comment>
<evidence type="ECO:0000256" key="9">
    <source>
        <dbReference type="ARBA" id="ARBA00023054"/>
    </source>
</evidence>
<dbReference type="InterPro" id="IPR041175">
    <property type="entry name" value="VLRF1/Vms1"/>
</dbReference>
<keyword evidence="11" id="KW-0067">ATP-binding</keyword>
<evidence type="ECO:0000256" key="1">
    <source>
        <dbReference type="ARBA" id="ARBA00004496"/>
    </source>
</evidence>
<evidence type="ECO:0000256" key="12">
    <source>
        <dbReference type="SAM" id="MobiDB-lite"/>
    </source>
</evidence>
<dbReference type="GO" id="GO:0004519">
    <property type="term" value="F:endonuclease activity"/>
    <property type="evidence" value="ECO:0007669"/>
    <property type="project" value="UniProtKB-KW"/>
</dbReference>
<evidence type="ECO:0000256" key="3">
    <source>
        <dbReference type="ARBA" id="ARBA00022490"/>
    </source>
</evidence>
<keyword evidence="9" id="KW-0175">Coiled coil</keyword>
<feature type="active site" evidence="10">
    <location>
        <position position="283"/>
    </location>
</feature>
<feature type="domain" description="VLRF1" evidence="14">
    <location>
        <begin position="225"/>
        <end position="382"/>
    </location>
</feature>
<evidence type="ECO:0000259" key="14">
    <source>
        <dbReference type="PROSITE" id="PS52044"/>
    </source>
</evidence>
<reference evidence="15 16" key="1">
    <citation type="submission" date="2015-02" db="EMBL/GenBank/DDBJ databases">
        <title>Draft Genome Sequences of Two Closely-Related Aflatoxigenic Aspergillus Species Obtained from the Cote d'Ivoire.</title>
        <authorList>
            <person name="Moore G.G."/>
            <person name="Beltz S.B."/>
            <person name="Mack B.M."/>
        </authorList>
    </citation>
    <scope>NUCLEOTIDE SEQUENCE [LARGE SCALE GENOMIC DNA]</scope>
    <source>
        <strain evidence="15 16">SRRC1468</strain>
    </source>
</reference>
<proteinExistence type="inferred from homology"/>
<evidence type="ECO:0008006" key="17">
    <source>
        <dbReference type="Google" id="ProtNLM"/>
    </source>
</evidence>
<dbReference type="GO" id="GO:0004672">
    <property type="term" value="F:protein kinase activity"/>
    <property type="evidence" value="ECO:0007669"/>
    <property type="project" value="InterPro"/>
</dbReference>
<accession>A0A0F8XTB0</accession>
<keyword evidence="7 10" id="KW-0378">Hydrolase</keyword>
<dbReference type="OrthoDB" id="429841at2759"/>
<evidence type="ECO:0000256" key="10">
    <source>
        <dbReference type="PROSITE-ProRule" id="PRU01389"/>
    </source>
</evidence>
<dbReference type="SUPFAM" id="SSF56112">
    <property type="entry name" value="Protein kinase-like (PK-like)"/>
    <property type="match status" value="1"/>
</dbReference>
<keyword evidence="8" id="KW-0040">ANK repeat</keyword>
<evidence type="ECO:0000256" key="8">
    <source>
        <dbReference type="ARBA" id="ARBA00023043"/>
    </source>
</evidence>
<evidence type="ECO:0000256" key="7">
    <source>
        <dbReference type="ARBA" id="ARBA00022801"/>
    </source>
</evidence>
<dbReference type="Gene3D" id="1.25.40.20">
    <property type="entry name" value="Ankyrin repeat-containing domain"/>
    <property type="match status" value="1"/>
</dbReference>
<keyword evidence="5" id="KW-0677">Repeat</keyword>
<evidence type="ECO:0000313" key="15">
    <source>
        <dbReference type="EMBL" id="KKK26752.1"/>
    </source>
</evidence>
<keyword evidence="16" id="KW-1185">Reference proteome</keyword>
<evidence type="ECO:0000256" key="6">
    <source>
        <dbReference type="ARBA" id="ARBA00022759"/>
    </source>
</evidence>
<keyword evidence="11" id="KW-0547">Nucleotide-binding</keyword>
<dbReference type="InterPro" id="IPR047139">
    <property type="entry name" value="ANKZ1/VMS1"/>
</dbReference>
<keyword evidence="6 10" id="KW-0255">Endonuclease</keyword>
<dbReference type="AlphaFoldDB" id="A0A0F8XTB0"/>
<sequence>MAADTHVEELLRRPLYVYDLPQELIASITLKGEDQPITLKDNEEHVTKKLEEAAQDYAIAASTSCTLCKVSFGNVQEQREHVRSDHHKYNVKAQLRGNPVLNEVQFTKAIGELDESISGSESSEGEEDQGGDQLTALLKRQAKISPATEGEEVTSTMKSTAKHPLLWFSNPLLPPNTSLGVYRALFTNVEQEEPRHLADSLKKKQLAAAHPPKSNGSGLGKHPSPSPHIFLCMIGGGHFAAMLVSLAPEIHRRQGGIEERQARVIAHKTFHRYTTRRKQGGSQSANDASKGAAHSAGSSLRRYNEAALEKEIRELLSDWKEMIDEAQLLFVRAAGTTNRKILFGYDGAALKQNDPRIRGFPFSTRRATQSELMRCFKELTRVKVSQVDEAALAAAEAKQREETLKPSTPRPQQQQKPKVSKEDEAAMVHTTQIQALIRRSKIPALMSYLSKNSIPSSFTFLPSDTQQNFRCPTPLHLASNLDSPAVVLALLSKVSADPTAVNGEGRTPFELAGDRATRDAFRVARHELGELKWDWDSAKVPSAISKADVDSRMERERKTAQEEESNRRKVEMDRLKKEEVERAAHAIARKGGRALGGVEKTAAEKREDEMRGCLVGTLRSQYVMNDPLVSNKHLCIYTVLFDQDNPEEIAPLAFEEEYVITNRKLGTGAFGQVHMAYKKGTGEQLACKIVDLQSLRDSLVKRTKAKHSKAWAEKEYDSNGLRHLQRYISQKLQERFDVYDREATILEKLLHCTVRKFSEVINKATLKL</sequence>
<dbReference type="InterPro" id="IPR000719">
    <property type="entry name" value="Prot_kinase_dom"/>
</dbReference>
<evidence type="ECO:0000259" key="13">
    <source>
        <dbReference type="PROSITE" id="PS50011"/>
    </source>
</evidence>
<dbReference type="PROSITE" id="PS52044">
    <property type="entry name" value="VLRF1"/>
    <property type="match status" value="1"/>
</dbReference>
<feature type="binding site" evidence="11">
    <location>
        <position position="688"/>
    </location>
    <ligand>
        <name>ATP</name>
        <dbReference type="ChEBI" id="CHEBI:30616"/>
    </ligand>
</feature>
<dbReference type="GO" id="GO:0005524">
    <property type="term" value="F:ATP binding"/>
    <property type="evidence" value="ECO:0007669"/>
    <property type="project" value="UniProtKB-UniRule"/>
</dbReference>
<evidence type="ECO:0000256" key="5">
    <source>
        <dbReference type="ARBA" id="ARBA00022737"/>
    </source>
</evidence>
<feature type="domain" description="Protein kinase" evidence="13">
    <location>
        <begin position="659"/>
        <end position="768"/>
    </location>
</feature>
<organism evidence="15 16">
    <name type="scientific">Aspergillus rambellii</name>
    <dbReference type="NCBI Taxonomy" id="308745"/>
    <lineage>
        <taxon>Eukaryota</taxon>
        <taxon>Fungi</taxon>
        <taxon>Dikarya</taxon>
        <taxon>Ascomycota</taxon>
        <taxon>Pezizomycotina</taxon>
        <taxon>Eurotiomycetes</taxon>
        <taxon>Eurotiomycetidae</taxon>
        <taxon>Eurotiales</taxon>
        <taxon>Aspergillaceae</taxon>
        <taxon>Aspergillus</taxon>
        <taxon>Aspergillus subgen. Nidulantes</taxon>
    </lineage>
</organism>
<feature type="region of interest" description="Disordered" evidence="12">
    <location>
        <begin position="397"/>
        <end position="425"/>
    </location>
</feature>
<dbReference type="GO" id="GO:0005737">
    <property type="term" value="C:cytoplasm"/>
    <property type="evidence" value="ECO:0007669"/>
    <property type="project" value="UniProtKB-SubCell"/>
</dbReference>
<comment type="caution">
    <text evidence="15">The sequence shown here is derived from an EMBL/GenBank/DDBJ whole genome shotgun (WGS) entry which is preliminary data.</text>
</comment>
<dbReference type="Pfam" id="PF18826">
    <property type="entry name" value="bVLRF1"/>
    <property type="match status" value="1"/>
</dbReference>
<comment type="similarity">
    <text evidence="2 10">Belongs to the ANKZF1/VMS1 family.</text>
</comment>
<dbReference type="Proteomes" id="UP000034291">
    <property type="component" value="Unassembled WGS sequence"/>
</dbReference>
<comment type="subcellular location">
    <subcellularLocation>
        <location evidence="1">Cytoplasm</location>
    </subcellularLocation>
</comment>
<keyword evidence="4 10" id="KW-0540">Nuclease</keyword>
<feature type="region of interest" description="Disordered" evidence="12">
    <location>
        <begin position="197"/>
        <end position="222"/>
    </location>
</feature>
<dbReference type="PROSITE" id="PS00107">
    <property type="entry name" value="PROTEIN_KINASE_ATP"/>
    <property type="match status" value="1"/>
</dbReference>
<dbReference type="PANTHER" id="PTHR16036">
    <property type="entry name" value="ANKYRIN REPEAT AND ZINC FINGER DOMAIN-CONTAINING PROTEIN 1"/>
    <property type="match status" value="1"/>
</dbReference>
<feature type="region of interest" description="Disordered" evidence="12">
    <location>
        <begin position="273"/>
        <end position="296"/>
    </location>
</feature>
<dbReference type="InterPro" id="IPR011009">
    <property type="entry name" value="Kinase-like_dom_sf"/>
</dbReference>
<keyword evidence="3 10" id="KW-0963">Cytoplasm</keyword>
<dbReference type="GO" id="GO:0016787">
    <property type="term" value="F:hydrolase activity"/>
    <property type="evidence" value="ECO:0007669"/>
    <property type="project" value="UniProtKB-KW"/>
</dbReference>
<gene>
    <name evidence="15" type="ORF">ARAM_007039</name>
</gene>
<dbReference type="STRING" id="308745.A0A0F8XTB0"/>
<dbReference type="GO" id="GO:0036503">
    <property type="term" value="P:ERAD pathway"/>
    <property type="evidence" value="ECO:0007669"/>
    <property type="project" value="TreeGrafter"/>
</dbReference>
<dbReference type="PANTHER" id="PTHR16036:SF2">
    <property type="entry name" value="TRNA ENDONUCLEASE ANKZF1"/>
    <property type="match status" value="1"/>
</dbReference>
<feature type="compositionally biased region" description="Basic and acidic residues" evidence="12">
    <location>
        <begin position="547"/>
        <end position="569"/>
    </location>
</feature>
<dbReference type="Gene3D" id="3.30.200.20">
    <property type="entry name" value="Phosphorylase Kinase, domain 1"/>
    <property type="match status" value="1"/>
</dbReference>